<dbReference type="EMBL" id="JASCZI010061030">
    <property type="protein sequence ID" value="MED6137319.1"/>
    <property type="molecule type" value="Genomic_DNA"/>
</dbReference>
<dbReference type="Proteomes" id="UP001341840">
    <property type="component" value="Unassembled WGS sequence"/>
</dbReference>
<evidence type="ECO:0000313" key="4">
    <source>
        <dbReference type="Proteomes" id="UP001341840"/>
    </source>
</evidence>
<accession>A0ABU6SLN2</accession>
<proteinExistence type="predicted"/>
<feature type="compositionally biased region" description="Basic residues" evidence="1">
    <location>
        <begin position="142"/>
        <end position="154"/>
    </location>
</feature>
<reference evidence="3 4" key="1">
    <citation type="journal article" date="2023" name="Plants (Basel)">
        <title>Bridging the Gap: Combining Genomics and Transcriptomics Approaches to Understand Stylosanthes scabra, an Orphan Legume from the Brazilian Caatinga.</title>
        <authorList>
            <person name="Ferreira-Neto J.R.C."/>
            <person name="da Silva M.D."/>
            <person name="Binneck E."/>
            <person name="de Melo N.F."/>
            <person name="da Silva R.H."/>
            <person name="de Melo A.L.T.M."/>
            <person name="Pandolfi V."/>
            <person name="Bustamante F.O."/>
            <person name="Brasileiro-Vidal A.C."/>
            <person name="Benko-Iseppon A.M."/>
        </authorList>
    </citation>
    <scope>NUCLEOTIDE SEQUENCE [LARGE SCALE GENOMIC DNA]</scope>
    <source>
        <tissue evidence="3">Leaves</tissue>
    </source>
</reference>
<evidence type="ECO:0000259" key="2">
    <source>
        <dbReference type="Pfam" id="PF26130"/>
    </source>
</evidence>
<keyword evidence="4" id="KW-1185">Reference proteome</keyword>
<name>A0ABU6SLN2_9FABA</name>
<feature type="region of interest" description="Disordered" evidence="1">
    <location>
        <begin position="125"/>
        <end position="183"/>
    </location>
</feature>
<comment type="caution">
    <text evidence="3">The sequence shown here is derived from an EMBL/GenBank/DDBJ whole genome shotgun (WGS) entry which is preliminary data.</text>
</comment>
<organism evidence="3 4">
    <name type="scientific">Stylosanthes scabra</name>
    <dbReference type="NCBI Taxonomy" id="79078"/>
    <lineage>
        <taxon>Eukaryota</taxon>
        <taxon>Viridiplantae</taxon>
        <taxon>Streptophyta</taxon>
        <taxon>Embryophyta</taxon>
        <taxon>Tracheophyta</taxon>
        <taxon>Spermatophyta</taxon>
        <taxon>Magnoliopsida</taxon>
        <taxon>eudicotyledons</taxon>
        <taxon>Gunneridae</taxon>
        <taxon>Pentapetalae</taxon>
        <taxon>rosids</taxon>
        <taxon>fabids</taxon>
        <taxon>Fabales</taxon>
        <taxon>Fabaceae</taxon>
        <taxon>Papilionoideae</taxon>
        <taxon>50 kb inversion clade</taxon>
        <taxon>dalbergioids sensu lato</taxon>
        <taxon>Dalbergieae</taxon>
        <taxon>Pterocarpus clade</taxon>
        <taxon>Stylosanthes</taxon>
    </lineage>
</organism>
<gene>
    <name evidence="3" type="ORF">PIB30_063905</name>
</gene>
<feature type="domain" description="PB1-like" evidence="2">
    <location>
        <begin position="5"/>
        <end position="107"/>
    </location>
</feature>
<dbReference type="InterPro" id="IPR058594">
    <property type="entry name" value="PB1-like_dom_pln"/>
</dbReference>
<protein>
    <recommendedName>
        <fullName evidence="2">PB1-like domain-containing protein</fullName>
    </recommendedName>
</protein>
<evidence type="ECO:0000313" key="3">
    <source>
        <dbReference type="EMBL" id="MED6137319.1"/>
    </source>
</evidence>
<dbReference type="Pfam" id="PF26130">
    <property type="entry name" value="PB1-like"/>
    <property type="match status" value="1"/>
</dbReference>
<sequence length="183" mass="20637">MDPDMYVPVLHYGGRFDRSSDGVLSYLDGSVKRWMPMDIDLVCVFDLEEFVKEVGVQKWEKLLWHDLSDPNLDTGLQEIKSDADVNALRGAAVINMGPKEFHVYVQHIVDIPEVVEEHVIIDESSSGDSYESAEDEAYKPPHLAKARKNKKKIPKPGVRVKPPKEKPQTDEIPISKSAPNAEE</sequence>
<evidence type="ECO:0000256" key="1">
    <source>
        <dbReference type="SAM" id="MobiDB-lite"/>
    </source>
</evidence>
<feature type="non-terminal residue" evidence="3">
    <location>
        <position position="183"/>
    </location>
</feature>